<reference evidence="8" key="1">
    <citation type="submission" date="2015-08" db="EMBL/GenBank/DDBJ databases">
        <authorList>
            <person name="Babu N.S."/>
            <person name="Beckwith C.J."/>
            <person name="Beseler K.G."/>
            <person name="Brison A."/>
            <person name="Carone J.V."/>
            <person name="Caskin T.P."/>
            <person name="Diamond M."/>
            <person name="Durham M.E."/>
            <person name="Foxe J.M."/>
            <person name="Go M."/>
            <person name="Henderson B.A."/>
            <person name="Jones I.B."/>
            <person name="McGettigan J.A."/>
            <person name="Micheletti S.J."/>
            <person name="Nasrallah M.E."/>
            <person name="Ortiz D."/>
            <person name="Piller C.R."/>
            <person name="Privatt S.R."/>
            <person name="Schneider S.L."/>
            <person name="Sharp S."/>
            <person name="Smith T.C."/>
            <person name="Stanton J.D."/>
            <person name="Ullery H.E."/>
            <person name="Wilson R.J."/>
            <person name="Serrano M.G."/>
            <person name="Buck G."/>
            <person name="Lee V."/>
            <person name="Wang Y."/>
            <person name="Carvalho R."/>
            <person name="Voegtly L."/>
            <person name="Shi R."/>
            <person name="Duckworth R."/>
            <person name="Johnson A."/>
            <person name="Loviza R."/>
            <person name="Walstead R."/>
            <person name="Shah Z."/>
            <person name="Kiflezghi M."/>
            <person name="Wade K."/>
            <person name="Ball S.L."/>
            <person name="Bradley K.W."/>
            <person name="Asai D.J."/>
            <person name="Bowman C.A."/>
            <person name="Russell D.A."/>
            <person name="Pope W.H."/>
            <person name="Jacobs-Sera D."/>
            <person name="Hendrix R.W."/>
            <person name="Hatfull G.F."/>
        </authorList>
    </citation>
    <scope>NUCLEOTIDE SEQUENCE</scope>
</reference>
<dbReference type="AlphaFoldDB" id="A0A1D2A0D0"/>
<evidence type="ECO:0000256" key="6">
    <source>
        <dbReference type="ARBA" id="ARBA00023136"/>
    </source>
</evidence>
<evidence type="ECO:0000256" key="5">
    <source>
        <dbReference type="ARBA" id="ARBA00022989"/>
    </source>
</evidence>
<dbReference type="GO" id="GO:0016020">
    <property type="term" value="C:membrane"/>
    <property type="evidence" value="ECO:0007669"/>
    <property type="project" value="UniProtKB-SubCell"/>
</dbReference>
<feature type="transmembrane region" description="Helical" evidence="7">
    <location>
        <begin position="80"/>
        <end position="99"/>
    </location>
</feature>
<dbReference type="Pfam" id="PF06105">
    <property type="entry name" value="Aph-1"/>
    <property type="match status" value="1"/>
</dbReference>
<feature type="transmembrane region" description="Helical" evidence="7">
    <location>
        <begin position="171"/>
        <end position="192"/>
    </location>
</feature>
<feature type="transmembrane region" description="Helical" evidence="7">
    <location>
        <begin position="236"/>
        <end position="254"/>
    </location>
</feature>
<sequence length="262" mass="26982">SSPDLILNYLWRTAGSMTVVGILGPFLIGTGPILAVSSLVLSRSSLLILLGLVGAFYWITILIAISILLRGFTSTDPGNLASLSLLLTAVVLQGAARLLQAKGFRLGLGRLNAYAAGQHSTLTKQDAWGVILALGTGQAAAQSLAFFVSWLPFLRNGGTLTPPSSCWNISFFVQAALNSLGFSLVLPAAALLSCTAALQDGGMLSMAGFPAGLHLAAAFLTVLGSTNSAVCVLGTPAMLCLGLASVGLASSSFWRAEDLSRL</sequence>
<dbReference type="EMBL" id="GDKF01005986">
    <property type="protein sequence ID" value="JAT72636.1"/>
    <property type="molecule type" value="Transcribed_RNA"/>
</dbReference>
<proteinExistence type="inferred from homology"/>
<keyword evidence="6 7" id="KW-0472">Membrane</keyword>
<feature type="non-terminal residue" evidence="8">
    <location>
        <position position="1"/>
    </location>
</feature>
<dbReference type="PANTHER" id="PTHR12889">
    <property type="entry name" value="GAMMA-SECRETASE SUBUNIT APH-1"/>
    <property type="match status" value="1"/>
</dbReference>
<evidence type="ECO:0000256" key="3">
    <source>
        <dbReference type="ARBA" id="ARBA00022692"/>
    </source>
</evidence>
<dbReference type="InterPro" id="IPR009294">
    <property type="entry name" value="Aph-1"/>
</dbReference>
<gene>
    <name evidence="8" type="ORF">g.21332</name>
</gene>
<keyword evidence="5 7" id="KW-1133">Transmembrane helix</keyword>
<protein>
    <submittedName>
        <fullName evidence="8">Uncharacterized protein</fullName>
    </submittedName>
</protein>
<accession>A0A1D2A0D0</accession>
<evidence type="ECO:0000313" key="8">
    <source>
        <dbReference type="EMBL" id="JAT72636.1"/>
    </source>
</evidence>
<organism evidence="8">
    <name type="scientific">Auxenochlorella protothecoides</name>
    <name type="common">Green microalga</name>
    <name type="synonym">Chlorella protothecoides</name>
    <dbReference type="NCBI Taxonomy" id="3075"/>
    <lineage>
        <taxon>Eukaryota</taxon>
        <taxon>Viridiplantae</taxon>
        <taxon>Chlorophyta</taxon>
        <taxon>core chlorophytes</taxon>
        <taxon>Trebouxiophyceae</taxon>
        <taxon>Chlorellales</taxon>
        <taxon>Chlorellaceae</taxon>
        <taxon>Auxenochlorella</taxon>
    </lineage>
</organism>
<feature type="transmembrane region" description="Helical" evidence="7">
    <location>
        <begin position="204"/>
        <end position="224"/>
    </location>
</feature>
<comment type="similarity">
    <text evidence="2">Belongs to the APH-1 family.</text>
</comment>
<feature type="transmembrane region" description="Helical" evidence="7">
    <location>
        <begin position="127"/>
        <end position="151"/>
    </location>
</feature>
<comment type="subcellular location">
    <subcellularLocation>
        <location evidence="1">Membrane</location>
        <topology evidence="1">Multi-pass membrane protein</topology>
    </subcellularLocation>
</comment>
<keyword evidence="3 7" id="KW-0812">Transmembrane</keyword>
<dbReference type="GO" id="GO:0016485">
    <property type="term" value="P:protein processing"/>
    <property type="evidence" value="ECO:0007669"/>
    <property type="project" value="InterPro"/>
</dbReference>
<evidence type="ECO:0000256" key="2">
    <source>
        <dbReference type="ARBA" id="ARBA00005577"/>
    </source>
</evidence>
<evidence type="ECO:0000256" key="1">
    <source>
        <dbReference type="ARBA" id="ARBA00004141"/>
    </source>
</evidence>
<name>A0A1D2A0D0_AUXPR</name>
<keyword evidence="4" id="KW-0914">Notch signaling pathway</keyword>
<evidence type="ECO:0000256" key="4">
    <source>
        <dbReference type="ARBA" id="ARBA00022976"/>
    </source>
</evidence>
<feature type="transmembrane region" description="Helical" evidence="7">
    <location>
        <begin position="20"/>
        <end position="41"/>
    </location>
</feature>
<feature type="transmembrane region" description="Helical" evidence="7">
    <location>
        <begin position="46"/>
        <end position="68"/>
    </location>
</feature>
<dbReference type="GO" id="GO:0007219">
    <property type="term" value="P:Notch signaling pathway"/>
    <property type="evidence" value="ECO:0007669"/>
    <property type="project" value="UniProtKB-KW"/>
</dbReference>
<evidence type="ECO:0000256" key="7">
    <source>
        <dbReference type="SAM" id="Phobius"/>
    </source>
</evidence>